<keyword evidence="2" id="KW-0560">Oxidoreductase</keyword>
<comment type="caution">
    <text evidence="5">The sequence shown here is derived from an EMBL/GenBank/DDBJ whole genome shotgun (WGS) entry which is preliminary data.</text>
</comment>
<evidence type="ECO:0000313" key="6">
    <source>
        <dbReference type="Proteomes" id="UP001345827"/>
    </source>
</evidence>
<evidence type="ECO:0000259" key="4">
    <source>
        <dbReference type="Pfam" id="PF02737"/>
    </source>
</evidence>
<gene>
    <name evidence="5" type="ORF">LTR25_000067</name>
</gene>
<dbReference type="GO" id="GO:0004061">
    <property type="term" value="F:arylformamidase activity"/>
    <property type="evidence" value="ECO:0007669"/>
    <property type="project" value="InterPro"/>
</dbReference>
<dbReference type="InterPro" id="IPR036291">
    <property type="entry name" value="NAD(P)-bd_dom_sf"/>
</dbReference>
<reference evidence="5 6" key="1">
    <citation type="submission" date="2023-06" db="EMBL/GenBank/DDBJ databases">
        <title>Black Yeasts Isolated from many extreme environments.</title>
        <authorList>
            <person name="Coleine C."/>
            <person name="Stajich J.E."/>
            <person name="Selbmann L."/>
        </authorList>
    </citation>
    <scope>NUCLEOTIDE SEQUENCE [LARGE SCALE GENOMIC DNA]</scope>
    <source>
        <strain evidence="5 6">CCFEE 5887</strain>
    </source>
</reference>
<dbReference type="Gene3D" id="1.10.1040.10">
    <property type="entry name" value="N-(1-d-carboxylethyl)-l-norvaline Dehydrogenase, domain 2"/>
    <property type="match status" value="1"/>
</dbReference>
<dbReference type="InterPro" id="IPR007325">
    <property type="entry name" value="KFase/CYL"/>
</dbReference>
<dbReference type="Pfam" id="PF04199">
    <property type="entry name" value="Cyclase"/>
    <property type="match status" value="1"/>
</dbReference>
<dbReference type="SUPFAM" id="SSF48179">
    <property type="entry name" value="6-phosphogluconate dehydrogenase C-terminal domain-like"/>
    <property type="match status" value="1"/>
</dbReference>
<dbReference type="GO" id="GO:0070403">
    <property type="term" value="F:NAD+ binding"/>
    <property type="evidence" value="ECO:0007669"/>
    <property type="project" value="InterPro"/>
</dbReference>
<dbReference type="Gene3D" id="3.50.30.50">
    <property type="entry name" value="Putative cyclase"/>
    <property type="match status" value="1"/>
</dbReference>
<dbReference type="InterPro" id="IPR013328">
    <property type="entry name" value="6PGD_dom2"/>
</dbReference>
<dbReference type="GO" id="GO:0016616">
    <property type="term" value="F:oxidoreductase activity, acting on the CH-OH group of donors, NAD or NADP as acceptor"/>
    <property type="evidence" value="ECO:0007669"/>
    <property type="project" value="InterPro"/>
</dbReference>
<dbReference type="PANTHER" id="PTHR34861:SF10">
    <property type="entry name" value="CYCLASE"/>
    <property type="match status" value="1"/>
</dbReference>
<name>A0AAV9QLS9_9PEZI</name>
<dbReference type="AlphaFoldDB" id="A0AAV9QLS9"/>
<dbReference type="InterPro" id="IPR006108">
    <property type="entry name" value="3HC_DH_C"/>
</dbReference>
<dbReference type="Pfam" id="PF00725">
    <property type="entry name" value="3HCDH"/>
    <property type="match status" value="1"/>
</dbReference>
<dbReference type="PANTHER" id="PTHR34861">
    <property type="match status" value="1"/>
</dbReference>
<protein>
    <submittedName>
        <fullName evidence="5">Uncharacterized protein</fullName>
    </submittedName>
</protein>
<accession>A0AAV9QLS9</accession>
<dbReference type="InterPro" id="IPR008927">
    <property type="entry name" value="6-PGluconate_DH-like_C_sf"/>
</dbReference>
<dbReference type="SUPFAM" id="SSF102198">
    <property type="entry name" value="Putative cyclase"/>
    <property type="match status" value="1"/>
</dbReference>
<comment type="similarity">
    <text evidence="1">Belongs to the Cyclase 1 superfamily.</text>
</comment>
<dbReference type="EMBL" id="JAXLQG010000001">
    <property type="protein sequence ID" value="KAK5545060.1"/>
    <property type="molecule type" value="Genomic_DNA"/>
</dbReference>
<sequence length="601" mass="65040">MALPDFDNLPPVEGLPKGCAWGVFDKDGQKDTLGTLNLLDRETVLNAAHEVKLGDSVSLNWAINAIHKPGFNRAPLDHKHIDFYPTDSVHGFDDEVHFNTQCGSQWDSLCHYGHQASGLFYNGAKPTVEKLKTSPGSLPTLDHWQKRGGLVGRGVLLDYRAYAEAHGVKYSPYERHEISVQDLDAVAKFQGIEFRSGDILIVRTGYTEQLLTDDADAQAALLGTHQAVGVAGNEDTARWIWNHHFAAVAGDTLAFEVFPPTSGGIQNLETPRHVVTLIGLGTIGISFAALHLKYSDAVVQAYDPRPDLQQHVASVLPIYLGDASSASSLIANGRLKLCSTLEEACTGASIVQEQGPENPQVKSATWSRVLEFVSPTTHLWSSTSGIPASVQAQGPGDGARSRLLVVHPFNPPHIMPLIEIVPSPHTTPTEVQFAREYFAGLDSGHRPVVIRKEVPGFVANRLAFILFREACSLVVDDVVDVQDLDTIVEASLGPRWAVTGPFKSYNLGGGAAGLASFFKNLSGTMEQIWDGAGSVTLRGTEYVPEAAEVGASSTDASPLPWTAKVVEQTMDAYGFPDASMLNSRDVALQEVLKTIRNLQER</sequence>
<dbReference type="SUPFAM" id="SSF51735">
    <property type="entry name" value="NAD(P)-binding Rossmann-fold domains"/>
    <property type="match status" value="1"/>
</dbReference>
<organism evidence="5 6">
    <name type="scientific">Vermiconidia calcicola</name>
    <dbReference type="NCBI Taxonomy" id="1690605"/>
    <lineage>
        <taxon>Eukaryota</taxon>
        <taxon>Fungi</taxon>
        <taxon>Dikarya</taxon>
        <taxon>Ascomycota</taxon>
        <taxon>Pezizomycotina</taxon>
        <taxon>Dothideomycetes</taxon>
        <taxon>Dothideomycetidae</taxon>
        <taxon>Mycosphaerellales</taxon>
        <taxon>Extremaceae</taxon>
        <taxon>Vermiconidia</taxon>
    </lineage>
</organism>
<evidence type="ECO:0000259" key="3">
    <source>
        <dbReference type="Pfam" id="PF00725"/>
    </source>
</evidence>
<dbReference type="Proteomes" id="UP001345827">
    <property type="component" value="Unassembled WGS sequence"/>
</dbReference>
<evidence type="ECO:0000313" key="5">
    <source>
        <dbReference type="EMBL" id="KAK5545060.1"/>
    </source>
</evidence>
<evidence type="ECO:0000256" key="2">
    <source>
        <dbReference type="ARBA" id="ARBA00023002"/>
    </source>
</evidence>
<keyword evidence="6" id="KW-1185">Reference proteome</keyword>
<proteinExistence type="inferred from homology"/>
<dbReference type="Pfam" id="PF02737">
    <property type="entry name" value="3HCDH_N"/>
    <property type="match status" value="1"/>
</dbReference>
<dbReference type="GO" id="GO:0006631">
    <property type="term" value="P:fatty acid metabolic process"/>
    <property type="evidence" value="ECO:0007669"/>
    <property type="project" value="InterPro"/>
</dbReference>
<feature type="domain" description="3-hydroxyacyl-CoA dehydrogenase NAD binding" evidence="4">
    <location>
        <begin position="275"/>
        <end position="452"/>
    </location>
</feature>
<dbReference type="InterPro" id="IPR006176">
    <property type="entry name" value="3-OHacyl-CoA_DH_NAD-bd"/>
</dbReference>
<evidence type="ECO:0000256" key="1">
    <source>
        <dbReference type="ARBA" id="ARBA00007865"/>
    </source>
</evidence>
<dbReference type="InterPro" id="IPR037175">
    <property type="entry name" value="KFase_sf"/>
</dbReference>
<feature type="domain" description="3-hydroxyacyl-CoA dehydrogenase C-terminal" evidence="3">
    <location>
        <begin position="456"/>
        <end position="523"/>
    </location>
</feature>
<dbReference type="GO" id="GO:0019441">
    <property type="term" value="P:L-tryptophan catabolic process to kynurenine"/>
    <property type="evidence" value="ECO:0007669"/>
    <property type="project" value="InterPro"/>
</dbReference>